<dbReference type="EMBL" id="MW353175">
    <property type="protein sequence ID" value="QQO91782.1"/>
    <property type="molecule type" value="Genomic_DNA"/>
</dbReference>
<organism evidence="1 2">
    <name type="scientific">Flavobacterium phage vB_FspM_immuto_2-6A</name>
    <dbReference type="NCBI Taxonomy" id="2801477"/>
    <lineage>
        <taxon>Viruses</taxon>
        <taxon>Duplodnaviria</taxon>
        <taxon>Heunggongvirae</taxon>
        <taxon>Uroviricota</taxon>
        <taxon>Caudoviricetes</taxon>
        <taxon>Immutovirus</taxon>
        <taxon>Immutovirus immuto</taxon>
    </lineage>
</organism>
<dbReference type="Proteomes" id="UP000595566">
    <property type="component" value="Segment"/>
</dbReference>
<evidence type="ECO:0000313" key="2">
    <source>
        <dbReference type="Proteomes" id="UP000595566"/>
    </source>
</evidence>
<sequence length="114" mass="12910">MSLINEIKQILSEVTKVNFKGHKFVLKIDVNEDPNKKGVKVQFLPTTFTGMSKQQQDEIAMELGAKLNQGLSVLGLAVERDRELKDKTIVGFFIYIEYLDKIIINALNQAAKEQ</sequence>
<reference evidence="1 2" key="1">
    <citation type="submission" date="2020-12" db="EMBL/GenBank/DDBJ databases">
        <title>Dynamics of Baltic Sea phages driven by environmental changes.</title>
        <authorList>
            <person name="Hoetzinger M."/>
            <person name="Nilsson E."/>
            <person name="Holmfeldt K."/>
        </authorList>
    </citation>
    <scope>NUCLEOTIDE SEQUENCE [LARGE SCALE GENOMIC DNA]</scope>
</reference>
<keyword evidence="2" id="KW-1185">Reference proteome</keyword>
<protein>
    <submittedName>
        <fullName evidence="1">Uncharacterized protein</fullName>
    </submittedName>
</protein>
<accession>A0A7T8ES24</accession>
<evidence type="ECO:0000313" key="1">
    <source>
        <dbReference type="EMBL" id="QQO91782.1"/>
    </source>
</evidence>
<name>A0A7T8ES24_9CAUD</name>
<gene>
    <name evidence="1" type="ORF">immuto26A_103</name>
</gene>
<proteinExistence type="predicted"/>